<evidence type="ECO:0000313" key="5">
    <source>
        <dbReference type="Proteomes" id="UP000031623"/>
    </source>
</evidence>
<proteinExistence type="inferred from homology"/>
<dbReference type="AlphaFoldDB" id="A0A090ACD5"/>
<dbReference type="EMBL" id="AP014633">
    <property type="protein sequence ID" value="BAP55373.1"/>
    <property type="molecule type" value="Genomic_DNA"/>
</dbReference>
<reference evidence="4 5" key="1">
    <citation type="journal article" date="2014" name="ISME J.">
        <title>Ecophysiology of Thioploca ingrica as revealed by the complete genome sequence supplemented with proteomic evidence.</title>
        <authorList>
            <person name="Kojima H."/>
            <person name="Ogura Y."/>
            <person name="Yamamoto N."/>
            <person name="Togashi T."/>
            <person name="Mori H."/>
            <person name="Watanabe T."/>
            <person name="Nemoto F."/>
            <person name="Kurokawa K."/>
            <person name="Hayashi T."/>
            <person name="Fukui M."/>
        </authorList>
    </citation>
    <scope>NUCLEOTIDE SEQUENCE [LARGE SCALE GENOMIC DNA]</scope>
</reference>
<dbReference type="OrthoDB" id="9815592at2"/>
<dbReference type="Proteomes" id="UP000031623">
    <property type="component" value="Chromosome"/>
</dbReference>
<sequence length="112" mass="12472">MHPIDRDTSRVGLKVCAAGASGKTMTNPNIPKKYKNETKATIYIRRHTIVGTGSIIMPGVELREGTSIGAMSLVRKSTEEWSIYVGNPAKKIKDRSRELLKLEKEFLKEIGK</sequence>
<name>A0A090ACD5_9GAMM</name>
<keyword evidence="3" id="KW-0012">Acyltransferase</keyword>
<dbReference type="KEGG" id="tig:THII_1076"/>
<dbReference type="STRING" id="40754.THII_1076"/>
<dbReference type="GO" id="GO:0016746">
    <property type="term" value="F:acyltransferase activity"/>
    <property type="evidence" value="ECO:0007669"/>
    <property type="project" value="UniProtKB-KW"/>
</dbReference>
<dbReference type="SUPFAM" id="SSF51161">
    <property type="entry name" value="Trimeric LpxA-like enzymes"/>
    <property type="match status" value="1"/>
</dbReference>
<evidence type="ECO:0000313" key="4">
    <source>
        <dbReference type="EMBL" id="BAP55373.1"/>
    </source>
</evidence>
<evidence type="ECO:0000256" key="3">
    <source>
        <dbReference type="ARBA" id="ARBA00023315"/>
    </source>
</evidence>
<evidence type="ECO:0000256" key="2">
    <source>
        <dbReference type="ARBA" id="ARBA00022679"/>
    </source>
</evidence>
<dbReference type="PANTHER" id="PTHR43300">
    <property type="entry name" value="ACETYLTRANSFERASE"/>
    <property type="match status" value="1"/>
</dbReference>
<protein>
    <recommendedName>
        <fullName evidence="6">Acyltransferase</fullName>
    </recommendedName>
</protein>
<evidence type="ECO:0000256" key="1">
    <source>
        <dbReference type="ARBA" id="ARBA00007274"/>
    </source>
</evidence>
<evidence type="ECO:0008006" key="6">
    <source>
        <dbReference type="Google" id="ProtNLM"/>
    </source>
</evidence>
<dbReference type="HOGENOM" id="CLU_149219_0_0_6"/>
<dbReference type="Gene3D" id="2.160.10.10">
    <property type="entry name" value="Hexapeptide repeat proteins"/>
    <property type="match status" value="1"/>
</dbReference>
<dbReference type="InterPro" id="IPR011004">
    <property type="entry name" value="Trimer_LpxA-like_sf"/>
</dbReference>
<keyword evidence="2" id="KW-0808">Transferase</keyword>
<organism evidence="4 5">
    <name type="scientific">Thioploca ingrica</name>
    <dbReference type="NCBI Taxonomy" id="40754"/>
    <lineage>
        <taxon>Bacteria</taxon>
        <taxon>Pseudomonadati</taxon>
        <taxon>Pseudomonadota</taxon>
        <taxon>Gammaproteobacteria</taxon>
        <taxon>Thiotrichales</taxon>
        <taxon>Thiotrichaceae</taxon>
        <taxon>Thioploca</taxon>
    </lineage>
</organism>
<dbReference type="InterPro" id="IPR050179">
    <property type="entry name" value="Trans_hexapeptide_repeat"/>
</dbReference>
<comment type="similarity">
    <text evidence="1">Belongs to the transferase hexapeptide repeat family.</text>
</comment>
<gene>
    <name evidence="4" type="ORF">THII_1076</name>
</gene>
<keyword evidence="5" id="KW-1185">Reference proteome</keyword>
<dbReference type="PANTHER" id="PTHR43300:SF12">
    <property type="entry name" value="CHLORAMPHENICOL ACETYLTRANSFERASE"/>
    <property type="match status" value="1"/>
</dbReference>
<accession>A0A090ACD5</accession>